<dbReference type="EMBL" id="KB446560">
    <property type="protein sequence ID" value="EME81067.1"/>
    <property type="molecule type" value="Genomic_DNA"/>
</dbReference>
<reference evidence="1 2" key="1">
    <citation type="journal article" date="2012" name="PLoS Pathog.">
        <title>Diverse lifestyles and strategies of plant pathogenesis encoded in the genomes of eighteen Dothideomycetes fungi.</title>
        <authorList>
            <person name="Ohm R.A."/>
            <person name="Feau N."/>
            <person name="Henrissat B."/>
            <person name="Schoch C.L."/>
            <person name="Horwitz B.A."/>
            <person name="Barry K.W."/>
            <person name="Condon B.J."/>
            <person name="Copeland A.C."/>
            <person name="Dhillon B."/>
            <person name="Glaser F."/>
            <person name="Hesse C.N."/>
            <person name="Kosti I."/>
            <person name="LaButti K."/>
            <person name="Lindquist E.A."/>
            <person name="Lucas S."/>
            <person name="Salamov A.A."/>
            <person name="Bradshaw R.E."/>
            <person name="Ciuffetti L."/>
            <person name="Hamelin R.C."/>
            <person name="Kema G.H.J."/>
            <person name="Lawrence C."/>
            <person name="Scott J.A."/>
            <person name="Spatafora J.W."/>
            <person name="Turgeon B.G."/>
            <person name="de Wit P.J.G.M."/>
            <person name="Zhong S."/>
            <person name="Goodwin S.B."/>
            <person name="Grigoriev I.V."/>
        </authorList>
    </citation>
    <scope>NUCLEOTIDE SEQUENCE [LARGE SCALE GENOMIC DNA]</scope>
    <source>
        <strain evidence="1 2">CIRAD86</strain>
    </source>
</reference>
<gene>
    <name evidence="1" type="ORF">MYCFIDRAFT_176396</name>
</gene>
<dbReference type="AlphaFoldDB" id="M3AUA8"/>
<dbReference type="HOGENOM" id="CLU_2292915_0_0_1"/>
<evidence type="ECO:0000313" key="2">
    <source>
        <dbReference type="Proteomes" id="UP000016932"/>
    </source>
</evidence>
<dbReference type="Proteomes" id="UP000016932">
    <property type="component" value="Unassembled WGS sequence"/>
</dbReference>
<proteinExistence type="predicted"/>
<evidence type="ECO:0000313" key="1">
    <source>
        <dbReference type="EMBL" id="EME81067.1"/>
    </source>
</evidence>
<dbReference type="KEGG" id="pfj:MYCFIDRAFT_176396"/>
<dbReference type="VEuPathDB" id="FungiDB:MYCFIDRAFT_176396"/>
<name>M3AUA8_PSEFD</name>
<organism evidence="1 2">
    <name type="scientific">Pseudocercospora fijiensis (strain CIRAD86)</name>
    <name type="common">Black leaf streak disease fungus</name>
    <name type="synonym">Mycosphaerella fijiensis</name>
    <dbReference type="NCBI Taxonomy" id="383855"/>
    <lineage>
        <taxon>Eukaryota</taxon>
        <taxon>Fungi</taxon>
        <taxon>Dikarya</taxon>
        <taxon>Ascomycota</taxon>
        <taxon>Pezizomycotina</taxon>
        <taxon>Dothideomycetes</taxon>
        <taxon>Dothideomycetidae</taxon>
        <taxon>Mycosphaerellales</taxon>
        <taxon>Mycosphaerellaceae</taxon>
        <taxon>Pseudocercospora</taxon>
    </lineage>
</organism>
<sequence>MNASSFPDCAYLAFDPSRPSPLRPDSVRSYAPDTGNYWWRKRVTLKRDTTTASLGTTCQHDITARPAYHVTEVVRTRVAIVTIRRRVGCPTLRHIICLSLL</sequence>
<accession>M3AUA8</accession>
<keyword evidence="2" id="KW-1185">Reference proteome</keyword>
<dbReference type="RefSeq" id="XP_007928364.1">
    <property type="nucleotide sequence ID" value="XM_007930173.1"/>
</dbReference>
<protein>
    <submittedName>
        <fullName evidence="1">Uncharacterized protein</fullName>
    </submittedName>
</protein>
<dbReference type="GeneID" id="19333555"/>